<dbReference type="Pfam" id="PF00501">
    <property type="entry name" value="AMP-binding"/>
    <property type="match status" value="1"/>
</dbReference>
<keyword evidence="4" id="KW-0812">Transmembrane</keyword>
<dbReference type="SMART" id="SM00823">
    <property type="entry name" value="PKS_PP"/>
    <property type="match status" value="1"/>
</dbReference>
<dbReference type="Pfam" id="PF00550">
    <property type="entry name" value="PP-binding"/>
    <property type="match status" value="1"/>
</dbReference>
<dbReference type="Gene3D" id="3.40.50.12780">
    <property type="entry name" value="N-terminal domain of ligase-like"/>
    <property type="match status" value="1"/>
</dbReference>
<dbReference type="PROSITE" id="PS00455">
    <property type="entry name" value="AMP_BINDING"/>
    <property type="match status" value="1"/>
</dbReference>
<dbReference type="CDD" id="cd05930">
    <property type="entry name" value="A_NRPS"/>
    <property type="match status" value="1"/>
</dbReference>
<reference evidence="6 7" key="1">
    <citation type="submission" date="2018-11" db="EMBL/GenBank/DDBJ databases">
        <title>Sequencing the genomes of 1000 actinobacteria strains.</title>
        <authorList>
            <person name="Klenk H.-P."/>
        </authorList>
    </citation>
    <scope>NUCLEOTIDE SEQUENCE [LARGE SCALE GENOMIC DNA]</scope>
    <source>
        <strain evidence="6 7">DSM 14418</strain>
    </source>
</reference>
<feature type="domain" description="Carrier" evidence="5">
    <location>
        <begin position="509"/>
        <end position="583"/>
    </location>
</feature>
<dbReference type="Gene3D" id="3.30.300.30">
    <property type="match status" value="1"/>
</dbReference>
<dbReference type="PANTHER" id="PTHR45527">
    <property type="entry name" value="NONRIBOSOMAL PEPTIDE SYNTHETASE"/>
    <property type="match status" value="1"/>
</dbReference>
<evidence type="ECO:0000256" key="2">
    <source>
        <dbReference type="ARBA" id="ARBA00022553"/>
    </source>
</evidence>
<accession>A0A3N4Z5K8</accession>
<protein>
    <submittedName>
        <fullName evidence="6">Non-ribosomal peptide synthetase-like protein</fullName>
    </submittedName>
</protein>
<dbReference type="InterPro" id="IPR000873">
    <property type="entry name" value="AMP-dep_synth/lig_dom"/>
</dbReference>
<feature type="region of interest" description="Disordered" evidence="3">
    <location>
        <begin position="1291"/>
        <end position="1344"/>
    </location>
</feature>
<dbReference type="InterPro" id="IPR010071">
    <property type="entry name" value="AA_adenyl_dom"/>
</dbReference>
<proteinExistence type="predicted"/>
<feature type="transmembrane region" description="Helical" evidence="4">
    <location>
        <begin position="645"/>
        <end position="666"/>
    </location>
</feature>
<dbReference type="GO" id="GO:0044550">
    <property type="term" value="P:secondary metabolite biosynthetic process"/>
    <property type="evidence" value="ECO:0007669"/>
    <property type="project" value="TreeGrafter"/>
</dbReference>
<dbReference type="PANTHER" id="PTHR45527:SF1">
    <property type="entry name" value="FATTY ACID SYNTHASE"/>
    <property type="match status" value="1"/>
</dbReference>
<dbReference type="InterPro" id="IPR045851">
    <property type="entry name" value="AMP-bd_C_sf"/>
</dbReference>
<dbReference type="NCBIfam" id="TIGR01733">
    <property type="entry name" value="AA-adenyl-dom"/>
    <property type="match status" value="1"/>
</dbReference>
<dbReference type="Gene3D" id="1.10.1200.10">
    <property type="entry name" value="ACP-like"/>
    <property type="match status" value="1"/>
</dbReference>
<evidence type="ECO:0000256" key="1">
    <source>
        <dbReference type="ARBA" id="ARBA00022450"/>
    </source>
</evidence>
<keyword evidence="1" id="KW-0596">Phosphopantetheine</keyword>
<dbReference type="SUPFAM" id="SSF47336">
    <property type="entry name" value="ACP-like"/>
    <property type="match status" value="1"/>
</dbReference>
<feature type="transmembrane region" description="Helical" evidence="4">
    <location>
        <begin position="1083"/>
        <end position="1106"/>
    </location>
</feature>
<dbReference type="InterPro" id="IPR042099">
    <property type="entry name" value="ANL_N_sf"/>
</dbReference>
<dbReference type="GO" id="GO:0043041">
    <property type="term" value="P:amino acid activation for nonribosomal peptide biosynthetic process"/>
    <property type="evidence" value="ECO:0007669"/>
    <property type="project" value="TreeGrafter"/>
</dbReference>
<feature type="compositionally biased region" description="Basic and acidic residues" evidence="3">
    <location>
        <begin position="1296"/>
        <end position="1344"/>
    </location>
</feature>
<dbReference type="GO" id="GO:0005737">
    <property type="term" value="C:cytoplasm"/>
    <property type="evidence" value="ECO:0007669"/>
    <property type="project" value="TreeGrafter"/>
</dbReference>
<keyword evidence="4" id="KW-0472">Membrane</keyword>
<dbReference type="Proteomes" id="UP000280726">
    <property type="component" value="Unassembled WGS sequence"/>
</dbReference>
<dbReference type="InterPro" id="IPR009081">
    <property type="entry name" value="PP-bd_ACP"/>
</dbReference>
<evidence type="ECO:0000313" key="7">
    <source>
        <dbReference type="Proteomes" id="UP000280726"/>
    </source>
</evidence>
<dbReference type="InterPro" id="IPR011004">
    <property type="entry name" value="Trimer_LpxA-like_sf"/>
</dbReference>
<keyword evidence="7" id="KW-1185">Reference proteome</keyword>
<dbReference type="NCBIfam" id="TIGR02353">
    <property type="entry name" value="NRPS_term_dom"/>
    <property type="match status" value="1"/>
</dbReference>
<dbReference type="InterPro" id="IPR020806">
    <property type="entry name" value="PKS_PP-bd"/>
</dbReference>
<dbReference type="SUPFAM" id="SSF51161">
    <property type="entry name" value="Trimeric LpxA-like enzymes"/>
    <property type="match status" value="3"/>
</dbReference>
<dbReference type="SUPFAM" id="SSF56801">
    <property type="entry name" value="Acetyl-CoA synthetase-like"/>
    <property type="match status" value="1"/>
</dbReference>
<name>A0A3N4Z5K8_9MICO</name>
<dbReference type="InterPro" id="IPR012728">
    <property type="entry name" value="Pls/PosA_C"/>
</dbReference>
<dbReference type="InterPro" id="IPR020845">
    <property type="entry name" value="AMP-binding_CS"/>
</dbReference>
<feature type="transmembrane region" description="Helical" evidence="4">
    <location>
        <begin position="840"/>
        <end position="868"/>
    </location>
</feature>
<evidence type="ECO:0000259" key="5">
    <source>
        <dbReference type="PROSITE" id="PS50075"/>
    </source>
</evidence>
<evidence type="ECO:0000256" key="4">
    <source>
        <dbReference type="SAM" id="Phobius"/>
    </source>
</evidence>
<dbReference type="GO" id="GO:0031177">
    <property type="term" value="F:phosphopantetheine binding"/>
    <property type="evidence" value="ECO:0007669"/>
    <property type="project" value="InterPro"/>
</dbReference>
<feature type="transmembrane region" description="Helical" evidence="4">
    <location>
        <begin position="1112"/>
        <end position="1137"/>
    </location>
</feature>
<feature type="transmembrane region" description="Helical" evidence="4">
    <location>
        <begin position="880"/>
        <end position="904"/>
    </location>
</feature>
<comment type="caution">
    <text evidence="6">The sequence shown here is derived from an EMBL/GenBank/DDBJ whole genome shotgun (WGS) entry which is preliminary data.</text>
</comment>
<sequence>MSTPSAPAVPDLRAGSRAPQERTLVDVFAATVRRHPTVVAIDDGDEELTYAALADAVAVRAERLVAAGVRPGDRVGVRATSGTVGLYLSILAVLHAGAAYVPVDADDPDERADLVLTEAAVVAVVGDDVHLTRLGGAPAPVTPGRHVPHAPSPDDDAWVIFTSGSTGTPKGVAVTHRSAAAFVDAEARLFLQDEPLGPGDRVLAGLSVAFDASCEEMWLAWRHGATLVPAPRALVRTGTELGPWLVEREITVVSTVPTLAGLWPEDSLEGVRLLIFGGEAVPPELAERLWRPGRELWNTYGPTEATVVACAAPLTPGTPVRIGTPLDGWDLAVVDGDGVPVRPGGTGELVIGGVGLARYLDPALDAARFAPMGSLGWERAYRSGDLVRLDPEGLVFVGRADDQVKVNGRRIELGELDAALLALPGVGAAAGAVRRTPSGVAVLVGYVVAEKGLPAPEPAELLAHLRETLPAAMIPLLAVVDSIPTRTSGKVDRDALPWPLAGGDAEAPSPLKGTAGWVAGRWAEVIGVRPADEDEDFFARGGSSLTAAQLVSALRRRYPEMTVAEVYDHPLLGDLADHLDARWPAAAVEHERPAVPVPVPRRAQIVQLLALVPLRTLVALRWLTALAALNNLLAAAWAVPWAAPVSWWWVLAGWVLTVSPLGRMGVSALGARLLLRGVRPGTYPRGGGVHLRIWAAERLAEGFGAVTPASAPWVGLYARALGVRMGRGVTLHAVPPVTGMLTLGGRCAVEPEVDLSGHWVDGDVVHVGHVSIGARATVGARSVLYPGARVGAGTDLAAGSALHGATGEDEYWSGSPATRVRRARHPWPAERPAEPRRWPLVYALSGAGIAALGLLAVAVGLVLVGLAVRDAPAAGAALGPALLAGAGASLVAFTVYAGLVVAVVRVLGRGLREGYHPVRSAQAWRAWCTERLMDSARTVLFPLYSSVLTPAWLRLLGAEVGRDTEISTVIGIPSMMRVKSGAFLADDTMVAAYELGGGWLRVARAKVGRRAFLGNSGMTAPGRTVPKNGLVAVLSATPDKVRSGSSYLGSPPVLLPRAATLDDGERTYSPPARLRWLRGAVELVRLGAVVALGLLALGTAAVLQTLVLAGGWGLTAAVGGLVLLTTGAVAALVTVAVKWLVVGRVRAGEHPLWSSFVWRGELADTFTEVLAAPFFADAVAGTVALVWWLRAMGARIGRGVWCQTYWLPEADLVHLGDGAAVGPGCVVQTHLFHDRVMALDTVTLGDGATLGPHGVILPAAVLEDGATVGPASLVLRGERVPAATRWVGNPIAPWRTDMHGSGHDDGAGRRAGAGDRAGRRAGADDRAGRPRSTHDSADDERSRR</sequence>
<organism evidence="6 7">
    <name type="scientific">Georgenia muralis</name>
    <dbReference type="NCBI Taxonomy" id="154117"/>
    <lineage>
        <taxon>Bacteria</taxon>
        <taxon>Bacillati</taxon>
        <taxon>Actinomycetota</taxon>
        <taxon>Actinomycetes</taxon>
        <taxon>Micrococcales</taxon>
        <taxon>Bogoriellaceae</taxon>
        <taxon>Georgenia</taxon>
    </lineage>
</organism>
<dbReference type="RefSeq" id="WP_246006047.1">
    <property type="nucleotide sequence ID" value="NZ_RKRA01000001.1"/>
</dbReference>
<dbReference type="EMBL" id="RKRA01000001">
    <property type="protein sequence ID" value="RPF27244.1"/>
    <property type="molecule type" value="Genomic_DNA"/>
</dbReference>
<keyword evidence="4" id="KW-1133">Transmembrane helix</keyword>
<evidence type="ECO:0000313" key="6">
    <source>
        <dbReference type="EMBL" id="RPF27244.1"/>
    </source>
</evidence>
<dbReference type="PROSITE" id="PS50075">
    <property type="entry name" value="CARRIER"/>
    <property type="match status" value="1"/>
</dbReference>
<dbReference type="InterPro" id="IPR036736">
    <property type="entry name" value="ACP-like_sf"/>
</dbReference>
<gene>
    <name evidence="6" type="ORF">EDD32_1715</name>
</gene>
<keyword evidence="2" id="KW-0597">Phosphoprotein</keyword>
<dbReference type="Gene3D" id="2.160.10.10">
    <property type="entry name" value="Hexapeptide repeat proteins"/>
    <property type="match status" value="2"/>
</dbReference>
<evidence type="ECO:0000256" key="3">
    <source>
        <dbReference type="SAM" id="MobiDB-lite"/>
    </source>
</evidence>